<evidence type="ECO:0000256" key="1">
    <source>
        <dbReference type="SAM" id="Phobius"/>
    </source>
</evidence>
<sequence length="2723" mass="275254">MKFNSYKSRRMSTLVVLAAVLVLPGAFVVMAVDFDQSSDSSAEPPTDTDYRILSSDSYTVQVGDGTDWQDLAVNVTSIQSAIEEINTNAAGRACSITFWGDIGANPYSPGILDIGAVGISFNNDSVTWGTITLYGKVTSIVSGSPGPAAATVSVEDGIIVDSYADISNDVDLPQIVNAYVIYNSGTVNILGGTVAFTTVSTSAKPGSAYNIYNDVGGKLDISGNAVVKSVYGVVIYNASTLDGAVTIRDNALISSSGSGTAINNYPTSTTDTTLKIFGGTVENISTGDAICNGQSANMEVNGSTVTIKAGAGTGSAISNSGVLNIFSTSPIGITSAATHLTVNTGTIDNLGIVNIYGGTVENTSSTSGIRSGAIWNTNGATVNISGGIVKANAGPAIYNLGNVSVSGGTVTSQSSTNGQGTIMVASSASGTLTMTAGTVENTSTGTNAVAIYCANSASTVSISGGTVQLSGASATGSRAIHFTYGTLTMTNGDVKILSGASTGILINPGATANISGGTVTAITGPAIQNNGTVNISGSAKITSANSSSTQGTILNGSASSAGMLTITAGTVENTSAGSSATTIYCTNAGSTVSISGGTVQLSGASVAGSKVINISAGTLTMTNGDVKVLSGGAGTGIITGSTGTVNISGGTVTANTAPAISNSGTANVSGNAKITSANSSTSVRGTIVNNSGGVLNISGGLVENTYTGSTVNNGAVVILNSSALNNAVNISGGTVQNNSTGDNVANSPTIYNNAGGTISISETTPLVPTLIQNLGDGGAIYNTAGGTIDISGGKVTSKNANSASGTILSNNNGVLKISGGTVDNTSTATTARTISNQSTGGVNIYGGTIQTINGRAIDNSVALGSISISDALIQATGTGIAIDNRNVSGSIMIVNSTVQSDTGLAISNIGSINIIGGDFMSNAAKAIDTTGPLSLGGDPYVKGRISAPKEKITAWNEEFNTDPLVGSNVYYIEITTPAVGDKAVFQGASADWKFEYYDSTFYLVPSNGDLLLGQPVYEYRIIYGDNSGGTQTFTAQVKISAGSTAYYWEDLTFPISGVDKPVQDSVDAIKANAAGNPCSITFWGDGNEEDYNTSLDTGEAAMTFNGGATGKDWGKITLYGNLSGTPTTSLVTISNGVTVDNEATLANNSISTGNTVTVSNSTFNVNIGGKVQRPNTSVLASGSTITATGTATVNINGGYVISELTQSAIYCSDNTVLNIFDGTVQGEGTAVGLSGGAAMNISGGNIESTNSTDGHAIVSDSNGKITIDQIPGKVTTVTSYSPTAAVVISGGTTAATLLEIKGGLVGNASTSPTSAAISIADSGTVIITGGNVMTMGGYAIKAGADVYVELGGDPTINGMIYAGVERISVIVSPDAPAFDPTATYTIDIFNPAFGANAVINGTAFSDNFILGPISANQGYFLAKSGADIILSAFSITYDANGGTGAPATETDLIPGTYNLSSTEPTHSDIGGSPVLFMGWSLEQVGVLIYGDPVPPLNTDVLIVNADVTVYAVWGIDTNSNGIPDVTETGFSLIYDANGGTGAPATETDLIPGTYNPSSTEPTHSDIGGSPVLLMGWSLEQVGVLIYGDPVPPLNTDVLIVNADVTVYAVWGIDTNSNGIPDVTETGFSLIYDANGGTGAPATETDLIPGTYNLSSTEPTHSDIGGSPALFMGWSLEQVGILIYGDPVPPLNTDVLIVNADVTVYAVWGVDTNSNGIPDVTENTYSVTYDANGGTGAPAKETGLLDGAHTLSPTAPTHAQQGGSDVLFMGWSLAQTGVLAKGDTVPALVTSVTISGNDETVYAVWGIDTNSNGIPDVTENTYSVTYDANGGTGAPAKETGLLDGAHTLSPTAPTHAQQGGSDVLFMGWSLAQTGVLAKGDTVPALVTSVTISGNDETVYAVWGIDTNSNGIPDVTENTYSVTYDANGGTGAPAKETGLLDGAHTLSPTAPTHAQQGGSDVLFMGWSLAQTGVLAKGDTVPALVTSVTISGNDETVYAVWGIDTNSNGIPDVTENTYSVTYDANGGTGAPAKKTGLLDGAHTLSPTAPTHAQQGGSDVLFMGWSLAQTGVLAKGDTVPALVTSVTISGNDETVYAVWGIDTSSNGIPDVTENTYSVTYDANGGTGAPAKETGLLDGAHTLSPTAPTHAQQGGSDVLFMGWSLAQTGVLAKGDTVPALVTSVTISGNDETVYAVWGIDTNSNGIPDVTENTYSVTYDANGGTGAPAKETGLLDGAHTLSPTAPTHAQQGGSDVLFMGWSLAQTGVLAKGDTVPALVTSVTISGNDETVYAVWGIDINSNGIPDVTENTYSVTYDANGGTGAPAKKTGLLDGAHTLSPTAPTHAQQGGSDVLFMGWSLAQTGVLAKGDTVPALVTSVTISGNDETVYAVWGIDTNSNGIPDVTKNTYSVTYDANGGTGAPAKETGLLDGAHTLSPTAPTHAQQGGSDVLFMGWSLAQTGVLAKGDTVPALVTSVTISGNDETVYAVWGIDTNSNGIPDVLEDPNQPEHKQYTITATADSGSTITPSGRVAVLQGNSQTFTFKAKVGYTITEVVIDGLYSLTQAQIDSGIYTFTDVMSNHTIAVKSAMDSGGGDGDGGAGGGDNGIGGNGDSSRFGGSLSLAIYMLAIATVLLLSLIILLWVRVGLFLTVTIGEEAAKGAEITYRVEKDGKTENGTKSTNSRGKIRIPAKKNSMVTIPMAAKDGHIAVGLPLIISMENRREYREMVLR</sequence>
<dbReference type="EMBL" id="CP010070">
    <property type="protein sequence ID" value="AIZ55996.1"/>
    <property type="molecule type" value="Genomic_DNA"/>
</dbReference>
<dbReference type="InterPro" id="IPR012332">
    <property type="entry name" value="Autotransporter_pectin_lyase_C"/>
</dbReference>
<dbReference type="InterPro" id="IPR042229">
    <property type="entry name" value="Listeria/Bacterioides_rpt_sf"/>
</dbReference>
<accession>A0A0A7LEP2</accession>
<evidence type="ECO:0000313" key="3">
    <source>
        <dbReference type="Proteomes" id="UP000030787"/>
    </source>
</evidence>
<dbReference type="GeneID" id="24817766"/>
<keyword evidence="3" id="KW-1185">Reference proteome</keyword>
<keyword evidence="1" id="KW-0812">Transmembrane</keyword>
<reference evidence="2 3" key="1">
    <citation type="journal article" date="2014" name="Appl. Environ. Microbiol.">
        <title>Comparative Genome Analysis of 'Candidatus Methanoplasma termitum' Indicates a New Mode of Energy Metabolism in the Seventh Order of Methanogens.</title>
        <authorList>
            <person name="Lang K."/>
            <person name="Schuldes J."/>
            <person name="Klingl A."/>
            <person name="Poehlein A."/>
            <person name="Daniel R."/>
            <person name="Brune A."/>
        </authorList>
    </citation>
    <scope>NUCLEOTIDE SEQUENCE [LARGE SCALE GENOMIC DNA]</scope>
    <source>
        <strain evidence="3">Mpt1</strain>
    </source>
</reference>
<protein>
    <submittedName>
        <fullName evidence="2">Uncharacterized protein</fullName>
    </submittedName>
</protein>
<gene>
    <name evidence="2" type="ORF">Mpt1_c00910</name>
</gene>
<dbReference type="Gene3D" id="2.60.40.4270">
    <property type="entry name" value="Listeria-Bacteroides repeat domain"/>
    <property type="match status" value="8"/>
</dbReference>
<keyword evidence="1" id="KW-0472">Membrane</keyword>
<proteinExistence type="predicted"/>
<organism evidence="2 3">
    <name type="scientific">Candidatus Methanoplasma termitum</name>
    <dbReference type="NCBI Taxonomy" id="1577791"/>
    <lineage>
        <taxon>Archaea</taxon>
        <taxon>Methanobacteriati</taxon>
        <taxon>Thermoplasmatota</taxon>
        <taxon>Thermoplasmata</taxon>
        <taxon>Methanomassiliicoccales</taxon>
        <taxon>Methanomassiliicoccaceae</taxon>
        <taxon>Candidatus Methanoplasma</taxon>
    </lineage>
</organism>
<evidence type="ECO:0000313" key="2">
    <source>
        <dbReference type="EMBL" id="AIZ55996.1"/>
    </source>
</evidence>
<dbReference type="RefSeq" id="WP_158386704.1">
    <property type="nucleotide sequence ID" value="NZ_CP010070.1"/>
</dbReference>
<keyword evidence="1" id="KW-1133">Transmembrane helix</keyword>
<dbReference type="HOGENOM" id="CLU_227205_0_0_2"/>
<dbReference type="Gene3D" id="2.160.20.20">
    <property type="match status" value="2"/>
</dbReference>
<dbReference type="KEGG" id="mear:Mpt1_c00910"/>
<dbReference type="OrthoDB" id="54164at2157"/>
<dbReference type="Proteomes" id="UP000030787">
    <property type="component" value="Chromosome"/>
</dbReference>
<feature type="transmembrane region" description="Helical" evidence="1">
    <location>
        <begin position="2616"/>
        <end position="2637"/>
    </location>
</feature>
<name>A0A0A7LEP2_9ARCH</name>